<dbReference type="Pfam" id="PF00392">
    <property type="entry name" value="GntR"/>
    <property type="match status" value="1"/>
</dbReference>
<organism evidence="5 6">
    <name type="scientific">Lentilactobacillus kosonis</name>
    <dbReference type="NCBI Taxonomy" id="2810561"/>
    <lineage>
        <taxon>Bacteria</taxon>
        <taxon>Bacillati</taxon>
        <taxon>Bacillota</taxon>
        <taxon>Bacilli</taxon>
        <taxon>Lactobacillales</taxon>
        <taxon>Lactobacillaceae</taxon>
        <taxon>Lentilactobacillus</taxon>
    </lineage>
</organism>
<evidence type="ECO:0000256" key="1">
    <source>
        <dbReference type="ARBA" id="ARBA00023015"/>
    </source>
</evidence>
<keyword evidence="2" id="KW-0238">DNA-binding</keyword>
<dbReference type="Gene3D" id="1.10.10.10">
    <property type="entry name" value="Winged helix-like DNA-binding domain superfamily/Winged helix DNA-binding domain"/>
    <property type="match status" value="1"/>
</dbReference>
<keyword evidence="1" id="KW-0805">Transcription regulation</keyword>
<sequence>MQFSFDGSEPIYRQVAEQIEETIVNSGFAEGQQIPSTTEISKEFHINPATVLKGMNMVVDKGLIEKRRGVGDVCYPRC</sequence>
<dbReference type="InterPro" id="IPR000524">
    <property type="entry name" value="Tscrpt_reg_HTH_GntR"/>
</dbReference>
<reference evidence="5 6" key="1">
    <citation type="submission" date="2017-11" db="EMBL/GenBank/DDBJ databases">
        <title>Draft Genome Sequence of Lactobacillus curieae NBRC 111893 isolated from Koso, a Japanese sugar-Vegetable Fermented Beverage.</title>
        <authorList>
            <person name="Chiou T.Y."/>
            <person name="Oshima K."/>
            <person name="Suda W."/>
            <person name="Hattori M."/>
            <person name="Takahashi T."/>
        </authorList>
    </citation>
    <scope>NUCLEOTIDE SEQUENCE [LARGE SCALE GENOMIC DNA]</scope>
    <source>
        <strain evidence="5 6">NBRC111893</strain>
    </source>
</reference>
<dbReference type="SUPFAM" id="SSF46785">
    <property type="entry name" value="Winged helix' DNA-binding domain"/>
    <property type="match status" value="1"/>
</dbReference>
<dbReference type="CDD" id="cd07377">
    <property type="entry name" value="WHTH_GntR"/>
    <property type="match status" value="1"/>
</dbReference>
<dbReference type="EMBL" id="BEXA01000001">
    <property type="protein sequence ID" value="GAY72095.1"/>
    <property type="molecule type" value="Genomic_DNA"/>
</dbReference>
<dbReference type="AlphaFoldDB" id="A0A401FI98"/>
<evidence type="ECO:0000256" key="2">
    <source>
        <dbReference type="ARBA" id="ARBA00023125"/>
    </source>
</evidence>
<keyword evidence="3" id="KW-0804">Transcription</keyword>
<feature type="domain" description="HTH gntR-type" evidence="4">
    <location>
        <begin position="9"/>
        <end position="77"/>
    </location>
</feature>
<dbReference type="InterPro" id="IPR036388">
    <property type="entry name" value="WH-like_DNA-bd_sf"/>
</dbReference>
<dbReference type="PANTHER" id="PTHR38445:SF10">
    <property type="entry name" value="GNTR-FAMILY TRANSCRIPTIONAL REGULATOR"/>
    <property type="match status" value="1"/>
</dbReference>
<dbReference type="SMART" id="SM00345">
    <property type="entry name" value="HTH_GNTR"/>
    <property type="match status" value="1"/>
</dbReference>
<proteinExistence type="predicted"/>
<protein>
    <submittedName>
        <fullName evidence="5">Transcriptional regulator, GntR family</fullName>
    </submittedName>
</protein>
<evidence type="ECO:0000256" key="3">
    <source>
        <dbReference type="ARBA" id="ARBA00023163"/>
    </source>
</evidence>
<dbReference type="PANTHER" id="PTHR38445">
    <property type="entry name" value="HTH-TYPE TRANSCRIPTIONAL REPRESSOR YTRA"/>
    <property type="match status" value="1"/>
</dbReference>
<dbReference type="GO" id="GO:0003700">
    <property type="term" value="F:DNA-binding transcription factor activity"/>
    <property type="evidence" value="ECO:0007669"/>
    <property type="project" value="InterPro"/>
</dbReference>
<gene>
    <name evidence="5" type="ORF">NBRC111893_241</name>
</gene>
<dbReference type="STRING" id="1138822.PL11_002195"/>
<accession>A0A401FI98</accession>
<dbReference type="GO" id="GO:0003677">
    <property type="term" value="F:DNA binding"/>
    <property type="evidence" value="ECO:0007669"/>
    <property type="project" value="UniProtKB-KW"/>
</dbReference>
<evidence type="ECO:0000313" key="5">
    <source>
        <dbReference type="EMBL" id="GAY72095.1"/>
    </source>
</evidence>
<evidence type="ECO:0000313" key="6">
    <source>
        <dbReference type="Proteomes" id="UP000286974"/>
    </source>
</evidence>
<name>A0A401FI98_9LACO</name>
<evidence type="ECO:0000259" key="4">
    <source>
        <dbReference type="PROSITE" id="PS50949"/>
    </source>
</evidence>
<dbReference type="Proteomes" id="UP000286974">
    <property type="component" value="Unassembled WGS sequence"/>
</dbReference>
<dbReference type="PROSITE" id="PS50949">
    <property type="entry name" value="HTH_GNTR"/>
    <property type="match status" value="1"/>
</dbReference>
<keyword evidence="6" id="KW-1185">Reference proteome</keyword>
<comment type="caution">
    <text evidence="5">The sequence shown here is derived from an EMBL/GenBank/DDBJ whole genome shotgun (WGS) entry which is preliminary data.</text>
</comment>
<dbReference type="InterPro" id="IPR036390">
    <property type="entry name" value="WH_DNA-bd_sf"/>
</dbReference>